<dbReference type="InterPro" id="IPR029673">
    <property type="entry name" value="TMEM179"/>
</dbReference>
<organism evidence="7 8">
    <name type="scientific">Armadillidium nasatum</name>
    <dbReference type="NCBI Taxonomy" id="96803"/>
    <lineage>
        <taxon>Eukaryota</taxon>
        <taxon>Metazoa</taxon>
        <taxon>Ecdysozoa</taxon>
        <taxon>Arthropoda</taxon>
        <taxon>Crustacea</taxon>
        <taxon>Multicrustacea</taxon>
        <taxon>Malacostraca</taxon>
        <taxon>Eumalacostraca</taxon>
        <taxon>Peracarida</taxon>
        <taxon>Isopoda</taxon>
        <taxon>Oniscidea</taxon>
        <taxon>Crinocheta</taxon>
        <taxon>Armadillidiidae</taxon>
        <taxon>Armadillidium</taxon>
    </lineage>
</organism>
<dbReference type="Proteomes" id="UP000326759">
    <property type="component" value="Unassembled WGS sequence"/>
</dbReference>
<reference evidence="7 8" key="1">
    <citation type="journal article" date="2019" name="PLoS Biol.">
        <title>Sex chromosomes control vertical transmission of feminizing Wolbachia symbionts in an isopod.</title>
        <authorList>
            <person name="Becking T."/>
            <person name="Chebbi M.A."/>
            <person name="Giraud I."/>
            <person name="Moumen B."/>
            <person name="Laverre T."/>
            <person name="Caubet Y."/>
            <person name="Peccoud J."/>
            <person name="Gilbert C."/>
            <person name="Cordaux R."/>
        </authorList>
    </citation>
    <scope>NUCLEOTIDE SEQUENCE [LARGE SCALE GENOMIC DNA]</scope>
    <source>
        <strain evidence="7">ANa2</strain>
        <tissue evidence="7">Whole body excluding digestive tract and cuticle</tissue>
    </source>
</reference>
<sequence>MAISNHLVLFQATFFVLVLVLAVCEFLPITFHLFDFKGHCLLFTNGTWRGTDGQFMAEWSSQAYCDVAIAWGLIAVAVSLIQMHRFINYLCSATDTSFLGAFLDCLISGFMFICSLCIAIMMTLGYQEWCDAIMQRFEQCQDASSNNILKDDGIDTTMFYTQFGTAQFGAWSLWVCFVGLLVVSLLKICKYHQTENIRSSMARDRARLISEQRENGHRVL</sequence>
<dbReference type="PANTHER" id="PTHR31872:SF4">
    <property type="entry name" value="TRANSMEMBRANE PROTEIN 179"/>
    <property type="match status" value="1"/>
</dbReference>
<accession>A0A5N5SMM8</accession>
<evidence type="ECO:0000313" key="8">
    <source>
        <dbReference type="Proteomes" id="UP000326759"/>
    </source>
</evidence>
<comment type="subcellular location">
    <subcellularLocation>
        <location evidence="1">Membrane</location>
        <topology evidence="1">Multi-pass membrane protein</topology>
    </subcellularLocation>
</comment>
<evidence type="ECO:0000313" key="7">
    <source>
        <dbReference type="EMBL" id="KAB7494960.1"/>
    </source>
</evidence>
<evidence type="ECO:0000256" key="6">
    <source>
        <dbReference type="SAM" id="Phobius"/>
    </source>
</evidence>
<evidence type="ECO:0000256" key="3">
    <source>
        <dbReference type="ARBA" id="ARBA00022989"/>
    </source>
</evidence>
<comment type="similarity">
    <text evidence="5">Belongs to the TMEM179 family.</text>
</comment>
<evidence type="ECO:0000256" key="2">
    <source>
        <dbReference type="ARBA" id="ARBA00022692"/>
    </source>
</evidence>
<protein>
    <submittedName>
        <fullName evidence="7">Transmembrane protein</fullName>
    </submittedName>
</protein>
<dbReference type="EMBL" id="SEYY01023286">
    <property type="protein sequence ID" value="KAB7494960.1"/>
    <property type="molecule type" value="Genomic_DNA"/>
</dbReference>
<gene>
    <name evidence="7" type="ORF">Anas_09955</name>
</gene>
<evidence type="ECO:0000256" key="1">
    <source>
        <dbReference type="ARBA" id="ARBA00004141"/>
    </source>
</evidence>
<dbReference type="OrthoDB" id="6423876at2759"/>
<keyword evidence="3 6" id="KW-1133">Transmembrane helix</keyword>
<keyword evidence="4 6" id="KW-0472">Membrane</keyword>
<proteinExistence type="inferred from homology"/>
<dbReference type="AlphaFoldDB" id="A0A5N5SMM8"/>
<feature type="transmembrane region" description="Helical" evidence="6">
    <location>
        <begin position="168"/>
        <end position="189"/>
    </location>
</feature>
<dbReference type="PANTHER" id="PTHR31872">
    <property type="entry name" value="TRANSMEMBRANE PROTEIN 179"/>
    <property type="match status" value="1"/>
</dbReference>
<feature type="transmembrane region" description="Helical" evidence="6">
    <location>
        <begin position="68"/>
        <end position="87"/>
    </location>
</feature>
<name>A0A5N5SMM8_9CRUS</name>
<feature type="transmembrane region" description="Helical" evidence="6">
    <location>
        <begin position="99"/>
        <end position="124"/>
    </location>
</feature>
<keyword evidence="8" id="KW-1185">Reference proteome</keyword>
<evidence type="ECO:0000256" key="5">
    <source>
        <dbReference type="ARBA" id="ARBA00093776"/>
    </source>
</evidence>
<evidence type="ECO:0000256" key="4">
    <source>
        <dbReference type="ARBA" id="ARBA00023136"/>
    </source>
</evidence>
<dbReference type="Pfam" id="PF26158">
    <property type="entry name" value="Claudin_TMEM179-179B"/>
    <property type="match status" value="1"/>
</dbReference>
<comment type="caution">
    <text evidence="7">The sequence shown here is derived from an EMBL/GenBank/DDBJ whole genome shotgun (WGS) entry which is preliminary data.</text>
</comment>
<dbReference type="InterPro" id="IPR059010">
    <property type="entry name" value="TMEM179-179B"/>
</dbReference>
<keyword evidence="2 6" id="KW-0812">Transmembrane</keyword>